<feature type="non-terminal residue" evidence="1">
    <location>
        <position position="46"/>
    </location>
</feature>
<reference evidence="1 2" key="1">
    <citation type="submission" date="2017-09" db="EMBL/GenBank/DDBJ databases">
        <title>Large-scale bioinformatics analysis of Bacillus genomes uncovers conserved roles of natural products in bacterial physiology.</title>
        <authorList>
            <consortium name="Agbiome Team Llc"/>
            <person name="Bleich R.M."/>
            <person name="Kirk G.J."/>
            <person name="Santa Maria K.C."/>
            <person name="Allen S.E."/>
            <person name="Farag S."/>
            <person name="Shank E.A."/>
            <person name="Bowers A."/>
        </authorList>
    </citation>
    <scope>NUCLEOTIDE SEQUENCE [LARGE SCALE GENOMIC DNA]</scope>
    <source>
        <strain evidence="1 2">AFS027958</strain>
    </source>
</reference>
<gene>
    <name evidence="1" type="ORF">CN596_31535</name>
</gene>
<protein>
    <submittedName>
        <fullName evidence="1">Uncharacterized protein</fullName>
    </submittedName>
</protein>
<proteinExistence type="predicted"/>
<evidence type="ECO:0000313" key="2">
    <source>
        <dbReference type="Proteomes" id="UP000220934"/>
    </source>
</evidence>
<organism evidence="1 2">
    <name type="scientific">Bacillus toyonensis</name>
    <dbReference type="NCBI Taxonomy" id="155322"/>
    <lineage>
        <taxon>Bacteria</taxon>
        <taxon>Bacillati</taxon>
        <taxon>Bacillota</taxon>
        <taxon>Bacilli</taxon>
        <taxon>Bacillales</taxon>
        <taxon>Bacillaceae</taxon>
        <taxon>Bacillus</taxon>
        <taxon>Bacillus cereus group</taxon>
    </lineage>
</organism>
<comment type="caution">
    <text evidence="1">The sequence shown here is derived from an EMBL/GenBank/DDBJ whole genome shotgun (WGS) entry which is preliminary data.</text>
</comment>
<name>A0AB36SER3_9BACI</name>
<dbReference type="AlphaFoldDB" id="A0AB36SER3"/>
<evidence type="ECO:0000313" key="1">
    <source>
        <dbReference type="EMBL" id="PEN43798.1"/>
    </source>
</evidence>
<dbReference type="EMBL" id="NUAJ01000087">
    <property type="protein sequence ID" value="PEN43798.1"/>
    <property type="molecule type" value="Genomic_DNA"/>
</dbReference>
<dbReference type="Proteomes" id="UP000220934">
    <property type="component" value="Unassembled WGS sequence"/>
</dbReference>
<accession>A0AB36SER3</accession>
<sequence>MLKVMLFIIHSPYLFNVEATDFASIRADNTMPIVFVNLLFFILFII</sequence>